<sequence>MCNEATTESDSTALVGGREKLRTRRCLVCSLQPEAPLPANVSSVSIQANCFRRSSARHYRVTVETRCFQMHDCADCKFKSRYESYRDNNPWALTLTCRYDIAAPDK</sequence>
<comment type="caution">
    <text evidence="1">The sequence shown here is derived from an EMBL/GenBank/DDBJ whole genome shotgun (WGS) entry which is preliminary data.</text>
</comment>
<proteinExistence type="predicted"/>
<gene>
    <name evidence="1" type="ORF">F2P81_007393</name>
</gene>
<dbReference type="Proteomes" id="UP000438429">
    <property type="component" value="Unassembled WGS sequence"/>
</dbReference>
<protein>
    <submittedName>
        <fullName evidence="1">Uncharacterized protein</fullName>
    </submittedName>
</protein>
<name>A0A6A4T8H4_SCOMX</name>
<dbReference type="AlphaFoldDB" id="A0A6A4T8H4"/>
<reference evidence="1 2" key="1">
    <citation type="submission" date="2019-06" db="EMBL/GenBank/DDBJ databases">
        <title>Draft genomes of female and male turbot (Scophthalmus maximus).</title>
        <authorList>
            <person name="Xu H."/>
            <person name="Xu X.-W."/>
            <person name="Shao C."/>
            <person name="Chen S."/>
        </authorList>
    </citation>
    <scope>NUCLEOTIDE SEQUENCE [LARGE SCALE GENOMIC DNA]</scope>
    <source>
        <strain evidence="1">Ysfricsl-2016a</strain>
        <tissue evidence="1">Blood</tissue>
    </source>
</reference>
<evidence type="ECO:0000313" key="2">
    <source>
        <dbReference type="Proteomes" id="UP000438429"/>
    </source>
</evidence>
<accession>A0A6A4T8H4</accession>
<evidence type="ECO:0000313" key="1">
    <source>
        <dbReference type="EMBL" id="KAF0041495.1"/>
    </source>
</evidence>
<dbReference type="EMBL" id="VEVO01000006">
    <property type="protein sequence ID" value="KAF0041495.1"/>
    <property type="molecule type" value="Genomic_DNA"/>
</dbReference>
<organism evidence="1 2">
    <name type="scientific">Scophthalmus maximus</name>
    <name type="common">Turbot</name>
    <name type="synonym">Psetta maxima</name>
    <dbReference type="NCBI Taxonomy" id="52904"/>
    <lineage>
        <taxon>Eukaryota</taxon>
        <taxon>Metazoa</taxon>
        <taxon>Chordata</taxon>
        <taxon>Craniata</taxon>
        <taxon>Vertebrata</taxon>
        <taxon>Euteleostomi</taxon>
        <taxon>Actinopterygii</taxon>
        <taxon>Neopterygii</taxon>
        <taxon>Teleostei</taxon>
        <taxon>Neoteleostei</taxon>
        <taxon>Acanthomorphata</taxon>
        <taxon>Carangaria</taxon>
        <taxon>Pleuronectiformes</taxon>
        <taxon>Pleuronectoidei</taxon>
        <taxon>Scophthalmidae</taxon>
        <taxon>Scophthalmus</taxon>
    </lineage>
</organism>